<organism evidence="2 3">
    <name type="scientific">Sphingomonas arvum</name>
    <dbReference type="NCBI Taxonomy" id="2992113"/>
    <lineage>
        <taxon>Bacteria</taxon>
        <taxon>Pseudomonadati</taxon>
        <taxon>Pseudomonadota</taxon>
        <taxon>Alphaproteobacteria</taxon>
        <taxon>Sphingomonadales</taxon>
        <taxon>Sphingomonadaceae</taxon>
        <taxon>Sphingomonas</taxon>
    </lineage>
</organism>
<name>A0ABT3JDA8_9SPHN</name>
<dbReference type="Pfam" id="PF12705">
    <property type="entry name" value="PDDEXK_1"/>
    <property type="match status" value="1"/>
</dbReference>
<dbReference type="SUPFAM" id="SSF52540">
    <property type="entry name" value="P-loop containing nucleoside triphosphate hydrolases"/>
    <property type="match status" value="1"/>
</dbReference>
<feature type="domain" description="PD-(D/E)XK endonuclease-like" evidence="1">
    <location>
        <begin position="714"/>
        <end position="944"/>
    </location>
</feature>
<sequence>MAETGRPAVFTIGAHRSFADALAAGLIAEHGRDPLGLARGRILLPNNRAVRTMTEAFVRASGGGLLLPRLIAVGDPELDERLGGAFEPADAAPVPPAVDPLTRLVALARLVREQRGPEASAAESFRLAADLARTRDALLVEEVAPERLAEAVPEELALHWQRSLQQLRALLDAWPRELARMGRIDLAERRNHLLRATARRWAERPPEGFTVAAGITTSAPAVVALLRTVAQMPGGAVVLPALFGERLLGADEWDWLGPDPDSGRADESHPQYHLKRLLDRMGVHRDEVQQWRRGGRAASPAVRGRAIANTLKSARFTHRWAALPPRDRRMTGVRLAELPDPASEAQAIAVALREALETPGQTAALVTPDRALAARVSALLARWGITADDSAGKPLSQAAAGTLLLGIAAAAAERLAPVPTLALVKHPLAGAGSDRQKWLEAARLLDLALRGPRPPEGLAGLDALCAEKDRERKTRGCGQAWAAIRPCLERVGSVLAQPVPLRRLAADLRELATGIAGNAAWSGPDGRAAAELLASLEESDGAAAIEVRADDAVPLLRQLLDAQAVRPPYGGHPRIQILGLLEARLVQADLMILGGLNEGVWPALPQPDPWLAPAIRRTLGLAGLEFRVGLAAHDFAGFLGAPRVLITRARRDGRSPTVASRLLLRLQAMTGGLARDGRLERLAAAIDEAGEPRPANRPAPCPPVDDRPRQIYVTDVDRLNADPFAFYAKAMLKLKSLDPVDADATAAWKGSAVHDVLQQWLQQDDCNPALLLDRTRALLEQDEIHPMLRALWGPRLYEAIEWIAGQQAANQAEGRRPLRAEIEGQAQLGPVLLKGKADRIDRLADGSLAILDYKTGQPPSRKAVAEGFALQLGLLGLIARAGGFPELTGQPRAHEYWSLAKKSGRKTPGFVDAADGGQPDTFLHAAQEAFARAAARWLTGDEPFTAKLHPAYAPYGDYDQLMRLEEWYGRE</sequence>
<dbReference type="NCBIfam" id="TIGR02786">
    <property type="entry name" value="addB_alphas"/>
    <property type="match status" value="1"/>
</dbReference>
<evidence type="ECO:0000259" key="1">
    <source>
        <dbReference type="Pfam" id="PF12705"/>
    </source>
</evidence>
<comment type="caution">
    <text evidence="2">The sequence shown here is derived from an EMBL/GenBank/DDBJ whole genome shotgun (WGS) entry which is preliminary data.</text>
</comment>
<dbReference type="InterPro" id="IPR014153">
    <property type="entry name" value="Ds_break_AddB"/>
</dbReference>
<reference evidence="2 3" key="1">
    <citation type="submission" date="2022-10" db="EMBL/GenBank/DDBJ databases">
        <title>Sphingomonas sp.</title>
        <authorList>
            <person name="Jin C."/>
        </authorList>
    </citation>
    <scope>NUCLEOTIDE SEQUENCE [LARGE SCALE GENOMIC DNA]</scope>
    <source>
        <strain evidence="2 3">BN140010</strain>
    </source>
</reference>
<keyword evidence="3" id="KW-1185">Reference proteome</keyword>
<proteinExistence type="predicted"/>
<dbReference type="InterPro" id="IPR038726">
    <property type="entry name" value="PDDEXK_AddAB-type"/>
</dbReference>
<accession>A0ABT3JDA8</accession>
<dbReference type="RefSeq" id="WP_264881145.1">
    <property type="nucleotide sequence ID" value="NZ_JAPDOB010000001.1"/>
</dbReference>
<dbReference type="Gene3D" id="3.90.320.10">
    <property type="match status" value="1"/>
</dbReference>
<protein>
    <submittedName>
        <fullName evidence="2">Double-strand break repair protein AddB</fullName>
    </submittedName>
</protein>
<dbReference type="Proteomes" id="UP001526246">
    <property type="component" value="Unassembled WGS sequence"/>
</dbReference>
<dbReference type="EMBL" id="JAPDOB010000001">
    <property type="protein sequence ID" value="MCW3797057.1"/>
    <property type="molecule type" value="Genomic_DNA"/>
</dbReference>
<gene>
    <name evidence="2" type="primary">addB</name>
    <name evidence="2" type="ORF">OMW55_04460</name>
</gene>
<dbReference type="SUPFAM" id="SSF52980">
    <property type="entry name" value="Restriction endonuclease-like"/>
    <property type="match status" value="1"/>
</dbReference>
<evidence type="ECO:0000313" key="2">
    <source>
        <dbReference type="EMBL" id="MCW3797057.1"/>
    </source>
</evidence>
<evidence type="ECO:0000313" key="3">
    <source>
        <dbReference type="Proteomes" id="UP001526246"/>
    </source>
</evidence>
<dbReference type="InterPro" id="IPR011335">
    <property type="entry name" value="Restrct_endonuc-II-like"/>
</dbReference>
<dbReference type="InterPro" id="IPR027417">
    <property type="entry name" value="P-loop_NTPase"/>
</dbReference>
<dbReference type="InterPro" id="IPR011604">
    <property type="entry name" value="PDDEXK-like_dom_sf"/>
</dbReference>